<dbReference type="eggNOG" id="KOG1638">
    <property type="taxonomic scope" value="Eukaryota"/>
</dbReference>
<dbReference type="Gene3D" id="1.20.120.1630">
    <property type="match status" value="1"/>
</dbReference>
<dbReference type="PROSITE" id="PS50244">
    <property type="entry name" value="S5A_REDUCTASE"/>
    <property type="match status" value="1"/>
</dbReference>
<evidence type="ECO:0000256" key="5">
    <source>
        <dbReference type="ARBA" id="ARBA00023136"/>
    </source>
</evidence>
<dbReference type="GO" id="GO:0006694">
    <property type="term" value="P:steroid biosynthetic process"/>
    <property type="evidence" value="ECO:0007669"/>
    <property type="project" value="TreeGrafter"/>
</dbReference>
<evidence type="ECO:0000259" key="6">
    <source>
        <dbReference type="Pfam" id="PF02544"/>
    </source>
</evidence>
<keyword evidence="3" id="KW-0812">Transmembrane</keyword>
<dbReference type="AlphaFoldDB" id="A0A1I7UYD1"/>
<dbReference type="WBParaSite" id="Csp11.Scaffold630.g20574.t1">
    <property type="protein sequence ID" value="Csp11.Scaffold630.g20574.t1"/>
    <property type="gene ID" value="Csp11.Scaffold630.g20574"/>
</dbReference>
<evidence type="ECO:0000313" key="7">
    <source>
        <dbReference type="Proteomes" id="UP000095282"/>
    </source>
</evidence>
<keyword evidence="5" id="KW-0472">Membrane</keyword>
<dbReference type="GO" id="GO:0003865">
    <property type="term" value="F:3-oxo-5-alpha-steroid 4-dehydrogenase activity"/>
    <property type="evidence" value="ECO:0007669"/>
    <property type="project" value="TreeGrafter"/>
</dbReference>
<evidence type="ECO:0000256" key="3">
    <source>
        <dbReference type="ARBA" id="ARBA00022692"/>
    </source>
</evidence>
<sequence length="117" mass="13728">MQIGFIIHGVSDLHLISLRYRNPADYSIPCGHLFEFISCPNYFGECLEWIGFAIAARSFPSIAFAFFTVCNLAPRAMSHHKWYHEKFREKYPNNRKALIPYVCNHSRELIVDMNRKM</sequence>
<proteinExistence type="inferred from homology"/>
<dbReference type="Pfam" id="PF02544">
    <property type="entry name" value="Steroid_dh"/>
    <property type="match status" value="1"/>
</dbReference>
<protein>
    <submittedName>
        <fullName evidence="8">S5A_REDUCTASE domain-containing protein</fullName>
    </submittedName>
</protein>
<organism evidence="7 8">
    <name type="scientific">Caenorhabditis tropicalis</name>
    <dbReference type="NCBI Taxonomy" id="1561998"/>
    <lineage>
        <taxon>Eukaryota</taxon>
        <taxon>Metazoa</taxon>
        <taxon>Ecdysozoa</taxon>
        <taxon>Nematoda</taxon>
        <taxon>Chromadorea</taxon>
        <taxon>Rhabditida</taxon>
        <taxon>Rhabditina</taxon>
        <taxon>Rhabditomorpha</taxon>
        <taxon>Rhabditoidea</taxon>
        <taxon>Rhabditidae</taxon>
        <taxon>Peloderinae</taxon>
        <taxon>Caenorhabditis</taxon>
    </lineage>
</organism>
<dbReference type="InterPro" id="IPR001104">
    <property type="entry name" value="3-oxo-5_a-steroid_4-DH_C"/>
</dbReference>
<comment type="subcellular location">
    <subcellularLocation>
        <location evidence="1">Membrane</location>
        <topology evidence="1">Multi-pass membrane protein</topology>
    </subcellularLocation>
</comment>
<dbReference type="PANTHER" id="PTHR10556">
    <property type="entry name" value="3-OXO-5-ALPHA-STEROID 4-DEHYDROGENASE"/>
    <property type="match status" value="1"/>
</dbReference>
<reference evidence="8" key="1">
    <citation type="submission" date="2016-11" db="UniProtKB">
        <authorList>
            <consortium name="WormBaseParasite"/>
        </authorList>
    </citation>
    <scope>IDENTIFICATION</scope>
</reference>
<dbReference type="STRING" id="1561998.A0A1I7UYD1"/>
<evidence type="ECO:0000256" key="2">
    <source>
        <dbReference type="ARBA" id="ARBA00007742"/>
    </source>
</evidence>
<dbReference type="GO" id="GO:0016020">
    <property type="term" value="C:membrane"/>
    <property type="evidence" value="ECO:0007669"/>
    <property type="project" value="UniProtKB-SubCell"/>
</dbReference>
<comment type="similarity">
    <text evidence="2">Belongs to the steroid 5-alpha reductase family.</text>
</comment>
<keyword evidence="4" id="KW-1133">Transmembrane helix</keyword>
<dbReference type="PANTHER" id="PTHR10556:SF34">
    <property type="entry name" value="3-OXO-5-ALPHA-STEROID 4-DEHYDROGENASE"/>
    <property type="match status" value="1"/>
</dbReference>
<name>A0A1I7UYD1_9PELO</name>
<evidence type="ECO:0000256" key="1">
    <source>
        <dbReference type="ARBA" id="ARBA00004141"/>
    </source>
</evidence>
<dbReference type="InterPro" id="IPR039357">
    <property type="entry name" value="SRD5A/TECR"/>
</dbReference>
<feature type="domain" description="3-oxo-5-alpha-steroid 4-dehydrogenase C-terminal" evidence="6">
    <location>
        <begin position="3"/>
        <end position="102"/>
    </location>
</feature>
<keyword evidence="7" id="KW-1185">Reference proteome</keyword>
<evidence type="ECO:0000313" key="8">
    <source>
        <dbReference type="WBParaSite" id="Csp11.Scaffold630.g20574.t1"/>
    </source>
</evidence>
<accession>A0A1I7UYD1</accession>
<dbReference type="Proteomes" id="UP000095282">
    <property type="component" value="Unplaced"/>
</dbReference>
<evidence type="ECO:0000256" key="4">
    <source>
        <dbReference type="ARBA" id="ARBA00022989"/>
    </source>
</evidence>